<accession>A0A1I8FHQ1</accession>
<evidence type="ECO:0000313" key="2">
    <source>
        <dbReference type="WBParaSite" id="maker-unitig_33460-snap-gene-0.3-mRNA-1"/>
    </source>
</evidence>
<organism evidence="1 2">
    <name type="scientific">Macrostomum lignano</name>
    <dbReference type="NCBI Taxonomy" id="282301"/>
    <lineage>
        <taxon>Eukaryota</taxon>
        <taxon>Metazoa</taxon>
        <taxon>Spiralia</taxon>
        <taxon>Lophotrochozoa</taxon>
        <taxon>Platyhelminthes</taxon>
        <taxon>Rhabditophora</taxon>
        <taxon>Macrostomorpha</taxon>
        <taxon>Macrostomida</taxon>
        <taxon>Macrostomidae</taxon>
        <taxon>Macrostomum</taxon>
    </lineage>
</organism>
<name>A0A1I8FHQ1_9PLAT</name>
<dbReference type="Proteomes" id="UP000095280">
    <property type="component" value="Unplaced"/>
</dbReference>
<dbReference type="WBParaSite" id="maker-unitig_33460-snap-gene-0.3-mRNA-1">
    <property type="protein sequence ID" value="maker-unitig_33460-snap-gene-0.3-mRNA-1"/>
    <property type="gene ID" value="maker-unitig_33460-snap-gene-0.3"/>
</dbReference>
<reference evidence="2" key="1">
    <citation type="submission" date="2016-11" db="UniProtKB">
        <authorList>
            <consortium name="WormBaseParasite"/>
        </authorList>
    </citation>
    <scope>IDENTIFICATION</scope>
</reference>
<evidence type="ECO:0000313" key="1">
    <source>
        <dbReference type="Proteomes" id="UP000095280"/>
    </source>
</evidence>
<dbReference type="AlphaFoldDB" id="A0A1I8FHQ1"/>
<proteinExistence type="predicted"/>
<keyword evidence="1" id="KW-1185">Reference proteome</keyword>
<sequence>TQSFSYRVGSSRAPLLLRRQLASTAGPETNNSNGTGGPATVKNCQRIPAAPGPAERDPGNLGRLAAQGYLQPGWQFKLRYYLSPVPLRSTSLSTRCSSCWRRLGAATRRLRLSAAIWRGRPTGAACRSGRVWARPDTRLRMSGYSPYSAAENSILLCRLSETALSDPCPTGPWLVVLGLRSGLLARRCYGNPGTGAAIWRAVLTGSQRPGHRCRNGRRWRLLADLTAGLWSHSVLRVLRPPPSAPAARSSTGRTDWP</sequence>
<protein>
    <submittedName>
        <fullName evidence="2">Pecanex-like protein</fullName>
    </submittedName>
</protein>